<gene>
    <name evidence="2" type="ORF">D5400_05690</name>
</gene>
<dbReference type="InterPro" id="IPR058548">
    <property type="entry name" value="MlaB-like_STAS"/>
</dbReference>
<evidence type="ECO:0000313" key="2">
    <source>
        <dbReference type="EMBL" id="AZN73605.1"/>
    </source>
</evidence>
<dbReference type="Pfam" id="PF13466">
    <property type="entry name" value="STAS_2"/>
    <property type="match status" value="1"/>
</dbReference>
<dbReference type="InterPro" id="IPR002645">
    <property type="entry name" value="STAS_dom"/>
</dbReference>
<dbReference type="AlphaFoldDB" id="A0A3Q8XRH8"/>
<dbReference type="Proteomes" id="UP000268192">
    <property type="component" value="Chromosome"/>
</dbReference>
<dbReference type="EMBL" id="CP032509">
    <property type="protein sequence ID" value="AZN73605.1"/>
    <property type="molecule type" value="Genomic_DNA"/>
</dbReference>
<accession>A0A3Q8XRH8</accession>
<dbReference type="InterPro" id="IPR036513">
    <property type="entry name" value="STAS_dom_sf"/>
</dbReference>
<protein>
    <submittedName>
        <fullName evidence="2">STAS domain-containing protein</fullName>
    </submittedName>
</protein>
<dbReference type="Gene3D" id="3.30.750.24">
    <property type="entry name" value="STAS domain"/>
    <property type="match status" value="1"/>
</dbReference>
<dbReference type="OrthoDB" id="7280289at2"/>
<organism evidence="2 3">
    <name type="scientific">Georhizobium profundi</name>
    <dbReference type="NCBI Taxonomy" id="2341112"/>
    <lineage>
        <taxon>Bacteria</taxon>
        <taxon>Pseudomonadati</taxon>
        <taxon>Pseudomonadota</taxon>
        <taxon>Alphaproteobacteria</taxon>
        <taxon>Hyphomicrobiales</taxon>
        <taxon>Rhizobiaceae</taxon>
        <taxon>Georhizobium</taxon>
    </lineage>
</organism>
<evidence type="ECO:0000313" key="3">
    <source>
        <dbReference type="Proteomes" id="UP000268192"/>
    </source>
</evidence>
<dbReference type="SUPFAM" id="SSF52091">
    <property type="entry name" value="SpoIIaa-like"/>
    <property type="match status" value="1"/>
</dbReference>
<reference evidence="2 3" key="1">
    <citation type="submission" date="2018-09" db="EMBL/GenBank/DDBJ databases">
        <title>Marinorhizobium profundi gen. nov., sp. nov., isolated from a deep-sea sediment sample from the New Britain Trench and proposal of Marinorhizobiaceae fam. nov. in the order Rhizobiales of the class Alphaproteobacteria.</title>
        <authorList>
            <person name="Cao J."/>
        </authorList>
    </citation>
    <scope>NUCLEOTIDE SEQUENCE [LARGE SCALE GENOMIC DNA]</scope>
    <source>
        <strain evidence="2 3">WS11</strain>
    </source>
</reference>
<feature type="domain" description="STAS" evidence="1">
    <location>
        <begin position="1"/>
        <end position="95"/>
    </location>
</feature>
<proteinExistence type="predicted"/>
<name>A0A3Q8XRH8_9HYPH</name>
<sequence>MDDAQIVELPTVLDLNAAAPLRDRLLARRGTPLALDASRVERIGGQCLQVLLAARNAWQRDGAGFSIDRPSDGFLNALRQMGFAGDLTPATETTR</sequence>
<dbReference type="PROSITE" id="PS50801">
    <property type="entry name" value="STAS"/>
    <property type="match status" value="1"/>
</dbReference>
<evidence type="ECO:0000259" key="1">
    <source>
        <dbReference type="PROSITE" id="PS50801"/>
    </source>
</evidence>
<dbReference type="KEGG" id="abaw:D5400_05690"/>
<keyword evidence="3" id="KW-1185">Reference proteome</keyword>